<evidence type="ECO:0000313" key="2">
    <source>
        <dbReference type="EMBL" id="ODM91864.1"/>
    </source>
</evidence>
<protein>
    <submittedName>
        <fullName evidence="2">Uncharacterized protein</fullName>
    </submittedName>
</protein>
<dbReference type="Proteomes" id="UP000094527">
    <property type="component" value="Unassembled WGS sequence"/>
</dbReference>
<sequence>MIQGTYPISLSNSHPKLLVFLLISCYIVPNVRGAAPWADRRVTPNHQPKLNDQCDFMLYKHYFRGVRDCSSQEPYSCSTGEKDALHSLATLTEPKFMDPKFLCIKTDSNYNLDMNEFDCLPDTTDYRQINGYCGCGSRFSQIDFNDRDAKSQLNGSTYSYEYPHFPSLHKGLTMQKRSDGTYECVASQFNHCTLKESSGKHKTECLKGFVCLNVSVTHPAERQPFQNSRTGEWYGICLNPNAEAIKEDPFSNFAWRKENGFCRVLVCICIICQFVLLY</sequence>
<feature type="chain" id="PRO_5008903967" evidence="1">
    <location>
        <begin position="34"/>
        <end position="278"/>
    </location>
</feature>
<feature type="signal peptide" evidence="1">
    <location>
        <begin position="1"/>
        <end position="33"/>
    </location>
</feature>
<gene>
    <name evidence="2" type="ORF">Ocin01_14818</name>
</gene>
<proteinExistence type="predicted"/>
<keyword evidence="1" id="KW-0732">Signal</keyword>
<evidence type="ECO:0000313" key="3">
    <source>
        <dbReference type="Proteomes" id="UP000094527"/>
    </source>
</evidence>
<evidence type="ECO:0000256" key="1">
    <source>
        <dbReference type="SAM" id="SignalP"/>
    </source>
</evidence>
<accession>A0A1D2MG71</accession>
<dbReference type="AlphaFoldDB" id="A0A1D2MG71"/>
<name>A0A1D2MG71_ORCCI</name>
<comment type="caution">
    <text evidence="2">The sequence shown here is derived from an EMBL/GenBank/DDBJ whole genome shotgun (WGS) entry which is preliminary data.</text>
</comment>
<organism evidence="2 3">
    <name type="scientific">Orchesella cincta</name>
    <name type="common">Springtail</name>
    <name type="synonym">Podura cincta</name>
    <dbReference type="NCBI Taxonomy" id="48709"/>
    <lineage>
        <taxon>Eukaryota</taxon>
        <taxon>Metazoa</taxon>
        <taxon>Ecdysozoa</taxon>
        <taxon>Arthropoda</taxon>
        <taxon>Hexapoda</taxon>
        <taxon>Collembola</taxon>
        <taxon>Entomobryomorpha</taxon>
        <taxon>Entomobryoidea</taxon>
        <taxon>Orchesellidae</taxon>
        <taxon>Orchesellinae</taxon>
        <taxon>Orchesella</taxon>
    </lineage>
</organism>
<keyword evidence="3" id="KW-1185">Reference proteome</keyword>
<reference evidence="2 3" key="1">
    <citation type="journal article" date="2016" name="Genome Biol. Evol.">
        <title>Gene Family Evolution Reflects Adaptation to Soil Environmental Stressors in the Genome of the Collembolan Orchesella cincta.</title>
        <authorList>
            <person name="Faddeeva-Vakhrusheva A."/>
            <person name="Derks M.F."/>
            <person name="Anvar S.Y."/>
            <person name="Agamennone V."/>
            <person name="Suring W."/>
            <person name="Smit S."/>
            <person name="van Straalen N.M."/>
            <person name="Roelofs D."/>
        </authorList>
    </citation>
    <scope>NUCLEOTIDE SEQUENCE [LARGE SCALE GENOMIC DNA]</scope>
    <source>
        <tissue evidence="2">Mixed pool</tissue>
    </source>
</reference>
<dbReference type="EMBL" id="LJIJ01001393">
    <property type="protein sequence ID" value="ODM91864.1"/>
    <property type="molecule type" value="Genomic_DNA"/>
</dbReference>